<feature type="transmembrane region" description="Helical" evidence="7">
    <location>
        <begin position="73"/>
        <end position="98"/>
    </location>
</feature>
<feature type="transmembrane region" description="Helical" evidence="7">
    <location>
        <begin position="143"/>
        <end position="164"/>
    </location>
</feature>
<feature type="transmembrane region" description="Helical" evidence="7">
    <location>
        <begin position="217"/>
        <end position="239"/>
    </location>
</feature>
<sequence>MHLGNGAITTECALVTLIAAGTGVGMATWNLRRKGLTTEQKKLAIGLSGMIFAAQAVNVSVGDMSSAHLVGGAILAMLLGSSAGIVAMSIILAIQALLVGDGGLASLGANIVNMALIPALLVELSERYFAAKSPSHVEQMIRGGLVAAATVVVVAVLIPAEVALGRSTAELEGLTAFTQQMLTSHLIVAVAEGTITAMVLALVAIPQRSSERVPSSSAVATSSSSLLLTLAVAVAFVVASPWGSGLPDGYEHAAEANGMARILEESPEQLAASGMLATLAASVQAKVLGVLQPLARSEQFWLAMTTIAAMVWMGAATLLAASKQSQPQAESAARS</sequence>
<evidence type="ECO:0000256" key="2">
    <source>
        <dbReference type="ARBA" id="ARBA00022448"/>
    </source>
</evidence>
<keyword evidence="9" id="KW-1185">Reference proteome</keyword>
<evidence type="ECO:0000313" key="9">
    <source>
        <dbReference type="Proteomes" id="UP000001887"/>
    </source>
</evidence>
<dbReference type="EMBL" id="CP001848">
    <property type="protein sequence ID" value="ADB16686.1"/>
    <property type="molecule type" value="Genomic_DNA"/>
</dbReference>
<accession>D2R0T8</accession>
<dbReference type="InterPro" id="IPR002751">
    <property type="entry name" value="CbiM/NikMN"/>
</dbReference>
<evidence type="ECO:0000256" key="3">
    <source>
        <dbReference type="ARBA" id="ARBA00022475"/>
    </source>
</evidence>
<dbReference type="PANTHER" id="PTHR34229:SF1">
    <property type="entry name" value="METAL TRANSPORT PROTEIN HI_1621-RELATED"/>
    <property type="match status" value="1"/>
</dbReference>
<evidence type="ECO:0000256" key="1">
    <source>
        <dbReference type="ARBA" id="ARBA00004651"/>
    </source>
</evidence>
<dbReference type="Proteomes" id="UP000001887">
    <property type="component" value="Chromosome"/>
</dbReference>
<gene>
    <name evidence="8" type="ordered locus">Psta_2012</name>
</gene>
<keyword evidence="6 7" id="KW-0472">Membrane</keyword>
<dbReference type="GO" id="GO:0000041">
    <property type="term" value="P:transition metal ion transport"/>
    <property type="evidence" value="ECO:0007669"/>
    <property type="project" value="InterPro"/>
</dbReference>
<dbReference type="eggNOG" id="COG0310">
    <property type="taxonomic scope" value="Bacteria"/>
</dbReference>
<dbReference type="PANTHER" id="PTHR34229">
    <property type="entry name" value="METAL TRANSPORT PROTEIN HI_1621-RELATED"/>
    <property type="match status" value="1"/>
</dbReference>
<keyword evidence="5 7" id="KW-1133">Transmembrane helix</keyword>
<dbReference type="KEGG" id="psl:Psta_2012"/>
<reference evidence="8 9" key="1">
    <citation type="journal article" date="2009" name="Stand. Genomic Sci.">
        <title>Complete genome sequence of Pirellula staleyi type strain (ATCC 27377).</title>
        <authorList>
            <person name="Clum A."/>
            <person name="Tindall B.J."/>
            <person name="Sikorski J."/>
            <person name="Ivanova N."/>
            <person name="Mavrommatis K."/>
            <person name="Lucas S."/>
            <person name="Glavina del Rio T."/>
            <person name="Nolan M."/>
            <person name="Chen F."/>
            <person name="Tice H."/>
            <person name="Pitluck S."/>
            <person name="Cheng J.F."/>
            <person name="Chertkov O."/>
            <person name="Brettin T."/>
            <person name="Han C."/>
            <person name="Detter J.C."/>
            <person name="Kuske C."/>
            <person name="Bruce D."/>
            <person name="Goodwin L."/>
            <person name="Ovchinikova G."/>
            <person name="Pati A."/>
            <person name="Mikhailova N."/>
            <person name="Chen A."/>
            <person name="Palaniappan K."/>
            <person name="Land M."/>
            <person name="Hauser L."/>
            <person name="Chang Y.J."/>
            <person name="Jeffries C.D."/>
            <person name="Chain P."/>
            <person name="Rohde M."/>
            <person name="Goker M."/>
            <person name="Bristow J."/>
            <person name="Eisen J.A."/>
            <person name="Markowitz V."/>
            <person name="Hugenholtz P."/>
            <person name="Kyrpides N.C."/>
            <person name="Klenk H.P."/>
            <person name="Lapidus A."/>
        </authorList>
    </citation>
    <scope>NUCLEOTIDE SEQUENCE [LARGE SCALE GENOMIC DNA]</scope>
    <source>
        <strain evidence="9">ATCC 27377 / DSM 6068 / ICPB 4128</strain>
    </source>
</reference>
<feature type="transmembrane region" description="Helical" evidence="7">
    <location>
        <begin position="300"/>
        <end position="321"/>
    </location>
</feature>
<evidence type="ECO:0000256" key="4">
    <source>
        <dbReference type="ARBA" id="ARBA00022692"/>
    </source>
</evidence>
<keyword evidence="4 7" id="KW-0812">Transmembrane</keyword>
<dbReference type="Pfam" id="PF01891">
    <property type="entry name" value="CbiM"/>
    <property type="match status" value="1"/>
</dbReference>
<evidence type="ECO:0000313" key="8">
    <source>
        <dbReference type="EMBL" id="ADB16686.1"/>
    </source>
</evidence>
<keyword evidence="2" id="KW-0813">Transport</keyword>
<dbReference type="Gene3D" id="1.10.1760.20">
    <property type="match status" value="1"/>
</dbReference>
<feature type="transmembrane region" description="Helical" evidence="7">
    <location>
        <begin position="184"/>
        <end position="205"/>
    </location>
</feature>
<evidence type="ECO:0000256" key="6">
    <source>
        <dbReference type="ARBA" id="ARBA00023136"/>
    </source>
</evidence>
<name>D2R0T8_PIRSD</name>
<protein>
    <submittedName>
        <fullName evidence="8">Cobalamin (Vitamin B12) biosynthesis CbiM protein</fullName>
    </submittedName>
</protein>
<organism evidence="8 9">
    <name type="scientific">Pirellula staleyi (strain ATCC 27377 / DSM 6068 / ICPB 4128)</name>
    <name type="common">Pirella staleyi</name>
    <dbReference type="NCBI Taxonomy" id="530564"/>
    <lineage>
        <taxon>Bacteria</taxon>
        <taxon>Pseudomonadati</taxon>
        <taxon>Planctomycetota</taxon>
        <taxon>Planctomycetia</taxon>
        <taxon>Pirellulales</taxon>
        <taxon>Pirellulaceae</taxon>
        <taxon>Pirellula</taxon>
    </lineage>
</organism>
<dbReference type="AlphaFoldDB" id="D2R0T8"/>
<dbReference type="HOGENOM" id="CLU_828611_0_0_0"/>
<evidence type="ECO:0000256" key="5">
    <source>
        <dbReference type="ARBA" id="ARBA00022989"/>
    </source>
</evidence>
<feature type="transmembrane region" description="Helical" evidence="7">
    <location>
        <begin position="12"/>
        <end position="31"/>
    </location>
</feature>
<dbReference type="STRING" id="530564.Psta_2012"/>
<dbReference type="GO" id="GO:0005886">
    <property type="term" value="C:plasma membrane"/>
    <property type="evidence" value="ECO:0007669"/>
    <property type="project" value="UniProtKB-SubCell"/>
</dbReference>
<evidence type="ECO:0000256" key="7">
    <source>
        <dbReference type="SAM" id="Phobius"/>
    </source>
</evidence>
<feature type="transmembrane region" description="Helical" evidence="7">
    <location>
        <begin position="43"/>
        <end position="61"/>
    </location>
</feature>
<keyword evidence="3" id="KW-1003">Cell membrane</keyword>
<feature type="transmembrane region" description="Helical" evidence="7">
    <location>
        <begin position="104"/>
        <end position="122"/>
    </location>
</feature>
<comment type="subcellular location">
    <subcellularLocation>
        <location evidence="1">Cell membrane</location>
        <topology evidence="1">Multi-pass membrane protein</topology>
    </subcellularLocation>
</comment>
<dbReference type="OrthoDB" id="5395048at2"/>
<proteinExistence type="predicted"/>